<organism evidence="3">
    <name type="scientific">Phaffia rhodozyma</name>
    <name type="common">Yeast</name>
    <name type="synonym">Xanthophyllomyces dendrorhous</name>
    <dbReference type="NCBI Taxonomy" id="264483"/>
    <lineage>
        <taxon>Eukaryota</taxon>
        <taxon>Fungi</taxon>
        <taxon>Dikarya</taxon>
        <taxon>Basidiomycota</taxon>
        <taxon>Agaricomycotina</taxon>
        <taxon>Tremellomycetes</taxon>
        <taxon>Cystofilobasidiales</taxon>
        <taxon>Mrakiaceae</taxon>
        <taxon>Phaffia</taxon>
    </lineage>
</organism>
<evidence type="ECO:0000256" key="1">
    <source>
        <dbReference type="SAM" id="MobiDB-lite"/>
    </source>
</evidence>
<reference evidence="3" key="1">
    <citation type="submission" date="2014-08" db="EMBL/GenBank/DDBJ databases">
        <authorList>
            <person name="Sharma Rahul"/>
            <person name="Thines Marco"/>
        </authorList>
    </citation>
    <scope>NUCLEOTIDE SEQUENCE</scope>
</reference>
<name>A0A0F7SQ89_PHARH</name>
<feature type="signal peptide" evidence="2">
    <location>
        <begin position="1"/>
        <end position="23"/>
    </location>
</feature>
<sequence length="143" mass="15223">MLFSASALLSTLLIVASSPLTLAVPTKVEEPRDLRARTSAPVCNFVCQSASGYTVVGSSTGNSGGYQCIYTSTSVFGNNKVTCTYNSSGSINGFAYPPCKSSVGTCSSSKRSFTEAQSELADKIQKRQWKRTNAKDGVAQKRR</sequence>
<dbReference type="AlphaFoldDB" id="A0A0F7SQ89"/>
<accession>A0A0F7SQ89</accession>
<evidence type="ECO:0000256" key="2">
    <source>
        <dbReference type="SAM" id="SignalP"/>
    </source>
</evidence>
<evidence type="ECO:0000313" key="3">
    <source>
        <dbReference type="EMBL" id="CED82705.1"/>
    </source>
</evidence>
<protein>
    <submittedName>
        <fullName evidence="3">Uncharacterized protein</fullName>
    </submittedName>
</protein>
<dbReference type="EMBL" id="LN483142">
    <property type="protein sequence ID" value="CED82705.1"/>
    <property type="molecule type" value="Genomic_DNA"/>
</dbReference>
<keyword evidence="2" id="KW-0732">Signal</keyword>
<feature type="region of interest" description="Disordered" evidence="1">
    <location>
        <begin position="124"/>
        <end position="143"/>
    </location>
</feature>
<feature type="chain" id="PRO_5002522153" evidence="2">
    <location>
        <begin position="24"/>
        <end position="143"/>
    </location>
</feature>
<proteinExistence type="predicted"/>